<dbReference type="EMBL" id="AKWM02000022">
    <property type="protein sequence ID" value="EKS01156.1"/>
    <property type="molecule type" value="Genomic_DNA"/>
</dbReference>
<organism evidence="1 2">
    <name type="scientific">Leptospira mayottensis 200901122</name>
    <dbReference type="NCBI Taxonomy" id="1193010"/>
    <lineage>
        <taxon>Bacteria</taxon>
        <taxon>Pseudomonadati</taxon>
        <taxon>Spirochaetota</taxon>
        <taxon>Spirochaetia</taxon>
        <taxon>Leptospirales</taxon>
        <taxon>Leptospiraceae</taxon>
        <taxon>Leptospira</taxon>
    </lineage>
</organism>
<proteinExistence type="predicted"/>
<gene>
    <name evidence="1" type="ORF">LEP1GSC125_1206</name>
</gene>
<name>A0AA87MST7_9LEPT</name>
<accession>A0AA87MST7</accession>
<protein>
    <submittedName>
        <fullName evidence="1">Uncharacterized protein</fullName>
    </submittedName>
</protein>
<reference evidence="1 2" key="1">
    <citation type="journal article" date="2014" name="Int. J. Syst. Evol. Microbiol.">
        <title>Leptospira mayottensis sp. nov., a pathogenic species of the genus Leptospira isolated from humans.</title>
        <authorList>
            <person name="Bourhy P."/>
            <person name="Collet L."/>
            <person name="Brisse S."/>
            <person name="Picardeau M."/>
        </authorList>
    </citation>
    <scope>NUCLEOTIDE SEQUENCE [LARGE SCALE GENOMIC DNA]</scope>
    <source>
        <strain evidence="1 2">200901122</strain>
    </source>
</reference>
<dbReference type="AlphaFoldDB" id="A0AA87MST7"/>
<comment type="caution">
    <text evidence="1">The sequence shown here is derived from an EMBL/GenBank/DDBJ whole genome shotgun (WGS) entry which is preliminary data.</text>
</comment>
<dbReference type="Proteomes" id="UP000001343">
    <property type="component" value="Unassembled WGS sequence"/>
</dbReference>
<evidence type="ECO:0000313" key="1">
    <source>
        <dbReference type="EMBL" id="EKS01156.1"/>
    </source>
</evidence>
<sequence>MRIYTSIITTIDKKSYSEKNEKSRNLKGPVNIHAFDSFSEKKFLKNRFRKRNKREFSVKLKF</sequence>
<evidence type="ECO:0000313" key="2">
    <source>
        <dbReference type="Proteomes" id="UP000001343"/>
    </source>
</evidence>